<gene>
    <name evidence="3" type="ORF">CW354_08400</name>
</gene>
<proteinExistence type="predicted"/>
<comment type="caution">
    <text evidence="3">The sequence shown here is derived from an EMBL/GenBank/DDBJ whole genome shotgun (WGS) entry which is preliminary data.</text>
</comment>
<dbReference type="Proteomes" id="UP000239504">
    <property type="component" value="Unassembled WGS sequence"/>
</dbReference>
<dbReference type="InterPro" id="IPR029058">
    <property type="entry name" value="AB_hydrolase_fold"/>
</dbReference>
<dbReference type="SUPFAM" id="SSF82171">
    <property type="entry name" value="DPP6 N-terminal domain-like"/>
    <property type="match status" value="1"/>
</dbReference>
<dbReference type="GO" id="GO:0004252">
    <property type="term" value="F:serine-type endopeptidase activity"/>
    <property type="evidence" value="ECO:0007669"/>
    <property type="project" value="TreeGrafter"/>
</dbReference>
<dbReference type="OrthoDB" id="7201746at2"/>
<name>A0A2S7K715_9PROT</name>
<dbReference type="PANTHER" id="PTHR42776">
    <property type="entry name" value="SERINE PEPTIDASE S9 FAMILY MEMBER"/>
    <property type="match status" value="1"/>
</dbReference>
<accession>A0A2S7K715</accession>
<evidence type="ECO:0000256" key="1">
    <source>
        <dbReference type="ARBA" id="ARBA00022801"/>
    </source>
</evidence>
<reference evidence="3 4" key="1">
    <citation type="submission" date="2017-12" db="EMBL/GenBank/DDBJ databases">
        <authorList>
            <person name="Hurst M.R.H."/>
        </authorList>
    </citation>
    <scope>NUCLEOTIDE SEQUENCE [LARGE SCALE GENOMIC DNA]</scope>
    <source>
        <strain evidence="3 4">SY-3-19</strain>
    </source>
</reference>
<dbReference type="AlphaFoldDB" id="A0A2S7K715"/>
<keyword evidence="4" id="KW-1185">Reference proteome</keyword>
<organism evidence="3 4">
    <name type="scientific">Hyphococcus luteus</name>
    <dbReference type="NCBI Taxonomy" id="2058213"/>
    <lineage>
        <taxon>Bacteria</taxon>
        <taxon>Pseudomonadati</taxon>
        <taxon>Pseudomonadota</taxon>
        <taxon>Alphaproteobacteria</taxon>
        <taxon>Parvularculales</taxon>
        <taxon>Parvularculaceae</taxon>
        <taxon>Hyphococcus</taxon>
    </lineage>
</organism>
<dbReference type="Gene3D" id="3.40.50.1820">
    <property type="entry name" value="alpha/beta hydrolase"/>
    <property type="match status" value="1"/>
</dbReference>
<dbReference type="Pfam" id="PF00326">
    <property type="entry name" value="Peptidase_S9"/>
    <property type="match status" value="1"/>
</dbReference>
<feature type="domain" description="Peptidase S9 prolyl oligopeptidase catalytic" evidence="2">
    <location>
        <begin position="674"/>
        <end position="848"/>
    </location>
</feature>
<dbReference type="GO" id="GO:0006508">
    <property type="term" value="P:proteolysis"/>
    <property type="evidence" value="ECO:0007669"/>
    <property type="project" value="InterPro"/>
</dbReference>
<dbReference type="PANTHER" id="PTHR42776:SF27">
    <property type="entry name" value="DIPEPTIDYL PEPTIDASE FAMILY MEMBER 6"/>
    <property type="match status" value="1"/>
</dbReference>
<keyword evidence="1" id="KW-0378">Hydrolase</keyword>
<evidence type="ECO:0000313" key="3">
    <source>
        <dbReference type="EMBL" id="PQA88310.1"/>
    </source>
</evidence>
<dbReference type="EMBL" id="PJCH01000005">
    <property type="protein sequence ID" value="PQA88310.1"/>
    <property type="molecule type" value="Genomic_DNA"/>
</dbReference>
<dbReference type="SUPFAM" id="SSF53474">
    <property type="entry name" value="alpha/beta-Hydrolases"/>
    <property type="match status" value="1"/>
</dbReference>
<protein>
    <recommendedName>
        <fullName evidence="2">Peptidase S9 prolyl oligopeptidase catalytic domain-containing protein</fullName>
    </recommendedName>
</protein>
<dbReference type="InterPro" id="IPR001375">
    <property type="entry name" value="Peptidase_S9_cat"/>
</dbReference>
<evidence type="ECO:0000313" key="4">
    <source>
        <dbReference type="Proteomes" id="UP000239504"/>
    </source>
</evidence>
<evidence type="ECO:0000259" key="2">
    <source>
        <dbReference type="Pfam" id="PF00326"/>
    </source>
</evidence>
<sequence>MKVFPMSRMVRAGVLATITALAASWISALSEPRQLTLDDMLAVEGLGGALFDPTGNWLMYERLRPYNQNVDYSFRTYAFAKSGHQIWRYNLEKGGQPELLPSLDPRPSSYIEGFSPNGRYLAIMQYYRGDLSISAYDMARDMSVQFKSTPAFDRTGSHNPLWISDEEIVFAALPDGREPMFTSVRGYTGETLYRRWHDAWEGAASTASEVRTKIQDESDQQEDGALILANAKTGKEQLIGIGLYADLKLSPDRRYMAALAVSKPRPLSADTLVTTDSRSYTLSVFDLTIDHERRLAPGLEFFPYTVEWAPDGTRLAAFGWRVGDEPRNGRFYAIDLSSGEVTRYDHIGLDLASERERGWMQRPERTAFLGDNLAVYAREIPNDEAQAPRFSYRGFEENGLSKADWYALAPAGTHRNLTATIKSVSPILLQASEAAITVFGQEGVWRVDADGRRIKLTPDLPGAFTYFPPGTFSTASGVNRPEFQNGALFNVRYDGQTKVAMIDLRAGRDGQNIIVPAKTSEVHPMAGSLDARTLLLSTEDNLATRLAVVADATNQERGIADLNVHLSGIDLGSWKTITYVIADPESTLAPKTINGCVLLPPNYVPGKRLPLIVDVYPGARPDCSNTMGKFSYPDPYSAYLWASRGYVYARLATPSEFITTEDGPIAGLDEVTDAGVDALVDQGIADPDQVTLFGFSQGGVSALYVATQSSRYKAVIAANSWADLFSHYFGPNGIYSYVYGSLFGNFGRYDEIEGGEFGIGETPFIAPEVYYRNSPAFLAPKIECPVMLVGTDMDSFSMSQFDEMFGALKRADKDARYVRYWGEGHALSSPANIIDFWQRVDAFLAESVSQE</sequence>